<keyword evidence="1" id="KW-0472">Membrane</keyword>
<gene>
    <name evidence="2" type="ORF">GGC33_00870</name>
</gene>
<proteinExistence type="predicted"/>
<evidence type="ECO:0000313" key="3">
    <source>
        <dbReference type="Proteomes" id="UP000437131"/>
    </source>
</evidence>
<name>A0A844GRD5_9CHRO</name>
<protein>
    <submittedName>
        <fullName evidence="2">Uncharacterized protein</fullName>
    </submittedName>
</protein>
<reference evidence="2 3" key="1">
    <citation type="submission" date="2019-11" db="EMBL/GenBank/DDBJ databases">
        <title>Isolation of a new High Light Tolerant Cyanobacteria.</title>
        <authorList>
            <person name="Dobson Z."/>
            <person name="Vaughn N."/>
            <person name="Vaughn M."/>
            <person name="Fromme P."/>
            <person name="Mazor Y."/>
        </authorList>
    </citation>
    <scope>NUCLEOTIDE SEQUENCE [LARGE SCALE GENOMIC DNA]</scope>
    <source>
        <strain evidence="2 3">0216</strain>
    </source>
</reference>
<dbReference type="RefSeq" id="WP_155082414.1">
    <property type="nucleotide sequence ID" value="NZ_WMIA01000001.1"/>
</dbReference>
<sequence>MDKLIKQIASLGVPGLILLFLMLFSGYAGAAAITTALATLGGPLGMLGGIGVLLLLTKISEGIAEYGFENIAKGVVIEMRNKGKTKLEIVLEIEQFPLISAELKQKLIKFVKEYF</sequence>
<keyword evidence="1" id="KW-0812">Transmembrane</keyword>
<organism evidence="2 3">
    <name type="scientific">Cyanobacterium aponinum 0216</name>
    <dbReference type="NCBI Taxonomy" id="2676140"/>
    <lineage>
        <taxon>Bacteria</taxon>
        <taxon>Bacillati</taxon>
        <taxon>Cyanobacteriota</taxon>
        <taxon>Cyanophyceae</taxon>
        <taxon>Oscillatoriophycideae</taxon>
        <taxon>Chroococcales</taxon>
        <taxon>Geminocystaceae</taxon>
        <taxon>Cyanobacterium</taxon>
    </lineage>
</organism>
<dbReference type="Proteomes" id="UP000437131">
    <property type="component" value="Unassembled WGS sequence"/>
</dbReference>
<feature type="transmembrane region" description="Helical" evidence="1">
    <location>
        <begin position="12"/>
        <end position="30"/>
    </location>
</feature>
<keyword evidence="1" id="KW-1133">Transmembrane helix</keyword>
<feature type="transmembrane region" description="Helical" evidence="1">
    <location>
        <begin position="36"/>
        <end position="56"/>
    </location>
</feature>
<evidence type="ECO:0000313" key="2">
    <source>
        <dbReference type="EMBL" id="MTF37489.1"/>
    </source>
</evidence>
<comment type="caution">
    <text evidence="2">The sequence shown here is derived from an EMBL/GenBank/DDBJ whole genome shotgun (WGS) entry which is preliminary data.</text>
</comment>
<accession>A0A844GRD5</accession>
<dbReference type="EMBL" id="WMIA01000001">
    <property type="protein sequence ID" value="MTF37489.1"/>
    <property type="molecule type" value="Genomic_DNA"/>
</dbReference>
<dbReference type="AlphaFoldDB" id="A0A844GRD5"/>
<evidence type="ECO:0000256" key="1">
    <source>
        <dbReference type="SAM" id="Phobius"/>
    </source>
</evidence>